<dbReference type="PANTHER" id="PTHR33217">
    <property type="entry name" value="TRANSPOSASE FOR INSERTION SEQUENCE ELEMENT IS1081"/>
    <property type="match status" value="1"/>
</dbReference>
<comment type="caution">
    <text evidence="7">The sequence shown here is derived from an EMBL/GenBank/DDBJ whole genome shotgun (WGS) entry which is preliminary data.</text>
</comment>
<protein>
    <recommendedName>
        <fullName evidence="6">Mutator family transposase</fullName>
    </recommendedName>
</protein>
<evidence type="ECO:0000256" key="4">
    <source>
        <dbReference type="ARBA" id="ARBA00023125"/>
    </source>
</evidence>
<organism evidence="7 8">
    <name type="scientific">Shewanella atlantica</name>
    <dbReference type="NCBI Taxonomy" id="271099"/>
    <lineage>
        <taxon>Bacteria</taxon>
        <taxon>Pseudomonadati</taxon>
        <taxon>Pseudomonadota</taxon>
        <taxon>Gammaproteobacteria</taxon>
        <taxon>Alteromonadales</taxon>
        <taxon>Shewanellaceae</taxon>
        <taxon>Shewanella</taxon>
    </lineage>
</organism>
<dbReference type="EMBL" id="RXNV01000028">
    <property type="protein sequence ID" value="RTR25696.1"/>
    <property type="molecule type" value="Genomic_DNA"/>
</dbReference>
<evidence type="ECO:0000256" key="5">
    <source>
        <dbReference type="ARBA" id="ARBA00023172"/>
    </source>
</evidence>
<dbReference type="Proteomes" id="UP000282060">
    <property type="component" value="Unassembled WGS sequence"/>
</dbReference>
<dbReference type="GO" id="GO:0004803">
    <property type="term" value="F:transposase activity"/>
    <property type="evidence" value="ECO:0007669"/>
    <property type="project" value="UniProtKB-UniRule"/>
</dbReference>
<gene>
    <name evidence="7" type="ORF">EKG39_22945</name>
</gene>
<dbReference type="GO" id="GO:0003677">
    <property type="term" value="F:DNA binding"/>
    <property type="evidence" value="ECO:0007669"/>
    <property type="project" value="UniProtKB-UniRule"/>
</dbReference>
<dbReference type="PANTHER" id="PTHR33217:SF8">
    <property type="entry name" value="MUTATOR FAMILY TRANSPOSASE"/>
    <property type="match status" value="1"/>
</dbReference>
<evidence type="ECO:0000256" key="6">
    <source>
        <dbReference type="RuleBase" id="RU365089"/>
    </source>
</evidence>
<name>A0A431VR64_9GAMM</name>
<comment type="similarity">
    <text evidence="2 6">Belongs to the transposase mutator family.</text>
</comment>
<proteinExistence type="inferred from homology"/>
<dbReference type="GO" id="GO:0006313">
    <property type="term" value="P:DNA transposition"/>
    <property type="evidence" value="ECO:0007669"/>
    <property type="project" value="UniProtKB-UniRule"/>
</dbReference>
<comment type="function">
    <text evidence="1 6">Required for the transposition of the insertion element.</text>
</comment>
<evidence type="ECO:0000256" key="1">
    <source>
        <dbReference type="ARBA" id="ARBA00002190"/>
    </source>
</evidence>
<dbReference type="AlphaFoldDB" id="A0A431VR64"/>
<dbReference type="Pfam" id="PF00872">
    <property type="entry name" value="Transposase_mut"/>
    <property type="match status" value="1"/>
</dbReference>
<evidence type="ECO:0000313" key="8">
    <source>
        <dbReference type="Proteomes" id="UP000282060"/>
    </source>
</evidence>
<evidence type="ECO:0000313" key="7">
    <source>
        <dbReference type="EMBL" id="RTR25696.1"/>
    </source>
</evidence>
<reference evidence="7 8" key="1">
    <citation type="submission" date="2018-12" db="EMBL/GenBank/DDBJ databases">
        <authorList>
            <person name="Yu L."/>
        </authorList>
    </citation>
    <scope>NUCLEOTIDE SEQUENCE [LARGE SCALE GENOMIC DNA]</scope>
    <source>
        <strain evidence="7 8">HAW-EB5</strain>
    </source>
</reference>
<dbReference type="OrthoDB" id="9793302at2"/>
<evidence type="ECO:0000256" key="3">
    <source>
        <dbReference type="ARBA" id="ARBA00022578"/>
    </source>
</evidence>
<keyword evidence="4 6" id="KW-0238">DNA-binding</keyword>
<dbReference type="InterPro" id="IPR001207">
    <property type="entry name" value="Transposase_mutator"/>
</dbReference>
<keyword evidence="8" id="KW-1185">Reference proteome</keyword>
<sequence length="57" mass="6387">MDSHYPFVLLDAIHCKVRDNGRYVSKTIFTILGLNIQGRKELQGLYLSESGGANYLA</sequence>
<keyword evidence="6" id="KW-0814">Transposable element</keyword>
<accession>A0A431VR64</accession>
<evidence type="ECO:0000256" key="2">
    <source>
        <dbReference type="ARBA" id="ARBA00010961"/>
    </source>
</evidence>
<keyword evidence="5 6" id="KW-0233">DNA recombination</keyword>
<keyword evidence="3 6" id="KW-0815">Transposition</keyword>